<keyword evidence="1" id="KW-0812">Transmembrane</keyword>
<keyword evidence="1" id="KW-0472">Membrane</keyword>
<sequence length="417" mass="46797">MPDSPVRSSAVDVAEFDPYAAAIPLRWLRKVPGGALLLLAPAVALVLVLSAAAGGMLGDAHEFQPVEDFWRAVGRNNLTVAVGLRYPLVRDTLVWLFAAIMIVEVMIMHRQWRLFKACLPKLIANKVIKPRHGLTAENADDPPILRWAARFPPEQRLARYLERTNERNRRHAAVFTTAFVVSAFVLALLLSLGQYYGLFRIFMPTDGSAAAREQWRRDAYAHWWAGIDHPIGAITYFLLTALAIYMILAQTHVGVSIARIAAALPRLVQLDANWINPDGHYGWDPVRQIFRSVWLSMALYGIMVSGLAVVLGLGGGGWIPAAFWFILLWIYVGLPWLGIRRIETAARERHIAIAEAEAEGASTRELDELEARVQRYRKARIRPMRLGSFARIPVLFSVALPVLLNLFQPYVEKWLGN</sequence>
<accession>A0A1H4NWZ5</accession>
<dbReference type="OrthoDB" id="3685473at2"/>
<dbReference type="Proteomes" id="UP000199622">
    <property type="component" value="Unassembled WGS sequence"/>
</dbReference>
<dbReference type="STRING" id="208445.SAMN04489727_2182"/>
<gene>
    <name evidence="2" type="ORF">SAMN04489727_2182</name>
</gene>
<proteinExistence type="predicted"/>
<feature type="transmembrane region" description="Helical" evidence="1">
    <location>
        <begin position="321"/>
        <end position="339"/>
    </location>
</feature>
<feature type="transmembrane region" description="Helical" evidence="1">
    <location>
        <begin position="172"/>
        <end position="196"/>
    </location>
</feature>
<evidence type="ECO:0000313" key="2">
    <source>
        <dbReference type="EMBL" id="SEB99777.1"/>
    </source>
</evidence>
<evidence type="ECO:0000313" key="3">
    <source>
        <dbReference type="Proteomes" id="UP000199622"/>
    </source>
</evidence>
<name>A0A1H4NWZ5_9PSEU</name>
<organism evidence="2 3">
    <name type="scientific">Amycolatopsis tolypomycina</name>
    <dbReference type="NCBI Taxonomy" id="208445"/>
    <lineage>
        <taxon>Bacteria</taxon>
        <taxon>Bacillati</taxon>
        <taxon>Actinomycetota</taxon>
        <taxon>Actinomycetes</taxon>
        <taxon>Pseudonocardiales</taxon>
        <taxon>Pseudonocardiaceae</taxon>
        <taxon>Amycolatopsis</taxon>
    </lineage>
</organism>
<reference evidence="3" key="1">
    <citation type="submission" date="2016-10" db="EMBL/GenBank/DDBJ databases">
        <authorList>
            <person name="Varghese N."/>
            <person name="Submissions S."/>
        </authorList>
    </citation>
    <scope>NUCLEOTIDE SEQUENCE [LARGE SCALE GENOMIC DNA]</scope>
    <source>
        <strain evidence="3">DSM 44544</strain>
    </source>
</reference>
<feature type="transmembrane region" description="Helical" evidence="1">
    <location>
        <begin position="386"/>
        <end position="407"/>
    </location>
</feature>
<dbReference type="AlphaFoldDB" id="A0A1H4NWZ5"/>
<feature type="transmembrane region" description="Helical" evidence="1">
    <location>
        <begin position="293"/>
        <end position="315"/>
    </location>
</feature>
<feature type="transmembrane region" description="Helical" evidence="1">
    <location>
        <begin position="92"/>
        <end position="109"/>
    </location>
</feature>
<dbReference type="RefSeq" id="WP_091305945.1">
    <property type="nucleotide sequence ID" value="NZ_FNSO01000004.1"/>
</dbReference>
<dbReference type="EMBL" id="FNSO01000004">
    <property type="protein sequence ID" value="SEB99777.1"/>
    <property type="molecule type" value="Genomic_DNA"/>
</dbReference>
<protein>
    <submittedName>
        <fullName evidence="2">Uncharacterized protein</fullName>
    </submittedName>
</protein>
<evidence type="ECO:0000256" key="1">
    <source>
        <dbReference type="SAM" id="Phobius"/>
    </source>
</evidence>
<feature type="transmembrane region" description="Helical" evidence="1">
    <location>
        <begin position="231"/>
        <end position="249"/>
    </location>
</feature>
<keyword evidence="3" id="KW-1185">Reference proteome</keyword>
<feature type="transmembrane region" description="Helical" evidence="1">
    <location>
        <begin position="35"/>
        <end position="57"/>
    </location>
</feature>
<keyword evidence="1" id="KW-1133">Transmembrane helix</keyword>